<dbReference type="AlphaFoldDB" id="A0A6G4WV55"/>
<evidence type="ECO:0000313" key="1">
    <source>
        <dbReference type="EMBL" id="NGO69169.1"/>
    </source>
</evidence>
<dbReference type="Gene3D" id="1.10.260.40">
    <property type="entry name" value="lambda repressor-like DNA-binding domains"/>
    <property type="match status" value="1"/>
</dbReference>
<dbReference type="EMBL" id="JAAKZZ010000100">
    <property type="protein sequence ID" value="NGO69169.1"/>
    <property type="molecule type" value="Genomic_DNA"/>
</dbReference>
<organism evidence="1 2">
    <name type="scientific">Streptomyces boncukensis</name>
    <dbReference type="NCBI Taxonomy" id="2711219"/>
    <lineage>
        <taxon>Bacteria</taxon>
        <taxon>Bacillati</taxon>
        <taxon>Actinomycetota</taxon>
        <taxon>Actinomycetes</taxon>
        <taxon>Kitasatosporales</taxon>
        <taxon>Streptomycetaceae</taxon>
        <taxon>Streptomyces</taxon>
    </lineage>
</organism>
<sequence>MDRDQAYATLGKAIRTDRRRQGLSTQQLVERIRARGQTISARTIGSIERGAVPEQDDAFPSTEIIVAALGWRPGWTDRILAGEDPADLLESRQEKSRPTQQQVTRESVLGMLPTVYAFSRSAVEAGADPRLRDEFDRLAGQLAESLPQSADYALAAYRPHVEGAGPAPDDAERIARALGDA</sequence>
<protein>
    <submittedName>
        <fullName evidence="1">Uncharacterized protein</fullName>
    </submittedName>
</protein>
<keyword evidence="2" id="KW-1185">Reference proteome</keyword>
<dbReference type="GO" id="GO:0003677">
    <property type="term" value="F:DNA binding"/>
    <property type="evidence" value="ECO:0007669"/>
    <property type="project" value="InterPro"/>
</dbReference>
<gene>
    <name evidence="1" type="ORF">G5C65_12540</name>
</gene>
<dbReference type="Proteomes" id="UP000477722">
    <property type="component" value="Unassembled WGS sequence"/>
</dbReference>
<evidence type="ECO:0000313" key="2">
    <source>
        <dbReference type="Proteomes" id="UP000477722"/>
    </source>
</evidence>
<dbReference type="RefSeq" id="WP_165298864.1">
    <property type="nucleotide sequence ID" value="NZ_JAAKZZ010000100.1"/>
</dbReference>
<proteinExistence type="predicted"/>
<reference evidence="1 2" key="1">
    <citation type="submission" date="2020-02" db="EMBL/GenBank/DDBJ databases">
        <title>Whole-genome analyses of novel actinobacteria.</title>
        <authorList>
            <person name="Sahin N."/>
            <person name="Tatar D."/>
        </authorList>
    </citation>
    <scope>NUCLEOTIDE SEQUENCE [LARGE SCALE GENOMIC DNA]</scope>
    <source>
        <strain evidence="1 2">SB3404</strain>
    </source>
</reference>
<dbReference type="InterPro" id="IPR010982">
    <property type="entry name" value="Lambda_DNA-bd_dom_sf"/>
</dbReference>
<name>A0A6G4WV55_9ACTN</name>
<comment type="caution">
    <text evidence="1">The sequence shown here is derived from an EMBL/GenBank/DDBJ whole genome shotgun (WGS) entry which is preliminary data.</text>
</comment>
<accession>A0A6G4WV55</accession>